<feature type="transmembrane region" description="Helical" evidence="6">
    <location>
        <begin position="347"/>
        <end position="367"/>
    </location>
</feature>
<keyword evidence="4 6" id="KW-1133">Transmembrane helix</keyword>
<dbReference type="PANTHER" id="PTHR42770">
    <property type="entry name" value="AMINO ACID TRANSPORTER-RELATED"/>
    <property type="match status" value="1"/>
</dbReference>
<dbReference type="Pfam" id="PF13520">
    <property type="entry name" value="AA_permease_2"/>
    <property type="match status" value="1"/>
</dbReference>
<dbReference type="EMBL" id="JBHTIW010000002">
    <property type="protein sequence ID" value="MFD0918988.1"/>
    <property type="molecule type" value="Genomic_DNA"/>
</dbReference>
<evidence type="ECO:0000313" key="8">
    <source>
        <dbReference type="Proteomes" id="UP001597018"/>
    </source>
</evidence>
<dbReference type="PANTHER" id="PTHR42770:SF7">
    <property type="entry name" value="MEMBRANE PROTEIN"/>
    <property type="match status" value="1"/>
</dbReference>
<dbReference type="Gene3D" id="1.20.1740.10">
    <property type="entry name" value="Amino acid/polyamine transporter I"/>
    <property type="match status" value="1"/>
</dbReference>
<sequence>MANDTSVHDDPPRSADGPGLKQAMGPKLLLFFVVGDIIGTTIYALTGKIAAKVGGALWLPFVVAFAVAFLTAFSYLELVGKYPKAGGAPLYVHRAFGVNFLTFMVAFAVMCSGITSASSGARAVSGDYLEAIFPGTPSTAVAIGFLVLIALINFRGVAESAKLNVVLTAVVLIGLAFVIAVGAYAVFGGSTSPELSPDPGRLLQFNTDAAPLLAVTSATALAFFAMVGFEDTVNMAEETKDPTRTFPRAVLWGMVITASIYLLIALISSTLVPPDVLARSSAPLLLVVQAAAPWFPPVLFSVMALFALSNTALINMMMASRLLYGMAEERIIPEQFGRVHRRTRTPWVSIVFTSAIAIVLVSSLDIAELGGTTSLLLLVVFACVNVAVLVLRREEVEHEHFRAPTWIPVLGAVTCLYFASPLTGRPLVEYAIAGVLLLVGLVFWGGNQLVVGRHDFDAGKLGK</sequence>
<evidence type="ECO:0000256" key="5">
    <source>
        <dbReference type="ARBA" id="ARBA00023136"/>
    </source>
</evidence>
<gene>
    <name evidence="7" type="ORF">ACFQ16_04450</name>
</gene>
<evidence type="ECO:0000256" key="1">
    <source>
        <dbReference type="ARBA" id="ARBA00004651"/>
    </source>
</evidence>
<keyword evidence="3 6" id="KW-0812">Transmembrane</keyword>
<accession>A0ABW3FM96</accession>
<feature type="transmembrane region" description="Helical" evidence="6">
    <location>
        <begin position="57"/>
        <end position="76"/>
    </location>
</feature>
<evidence type="ECO:0000256" key="3">
    <source>
        <dbReference type="ARBA" id="ARBA00022692"/>
    </source>
</evidence>
<comment type="subcellular location">
    <subcellularLocation>
        <location evidence="1">Cell membrane</location>
        <topology evidence="1">Multi-pass membrane protein</topology>
    </subcellularLocation>
</comment>
<name>A0ABW3FM96_9PSEU</name>
<comment type="caution">
    <text evidence="7">The sequence shown here is derived from an EMBL/GenBank/DDBJ whole genome shotgun (WGS) entry which is preliminary data.</text>
</comment>
<dbReference type="Proteomes" id="UP001597018">
    <property type="component" value="Unassembled WGS sequence"/>
</dbReference>
<feature type="transmembrane region" description="Helical" evidence="6">
    <location>
        <begin position="131"/>
        <end position="154"/>
    </location>
</feature>
<organism evidence="7 8">
    <name type="scientific">Saccharopolyspora rosea</name>
    <dbReference type="NCBI Taxonomy" id="524884"/>
    <lineage>
        <taxon>Bacteria</taxon>
        <taxon>Bacillati</taxon>
        <taxon>Actinomycetota</taxon>
        <taxon>Actinomycetes</taxon>
        <taxon>Pseudonocardiales</taxon>
        <taxon>Pseudonocardiaceae</taxon>
        <taxon>Saccharopolyspora</taxon>
    </lineage>
</organism>
<keyword evidence="8" id="KW-1185">Reference proteome</keyword>
<feature type="transmembrane region" description="Helical" evidence="6">
    <location>
        <begin position="373"/>
        <end position="391"/>
    </location>
</feature>
<feature type="transmembrane region" description="Helical" evidence="6">
    <location>
        <begin position="403"/>
        <end position="424"/>
    </location>
</feature>
<dbReference type="RefSeq" id="WP_345601414.1">
    <property type="nucleotide sequence ID" value="NZ_BAABLT010000033.1"/>
</dbReference>
<evidence type="ECO:0000313" key="7">
    <source>
        <dbReference type="EMBL" id="MFD0918988.1"/>
    </source>
</evidence>
<proteinExistence type="predicted"/>
<evidence type="ECO:0000256" key="2">
    <source>
        <dbReference type="ARBA" id="ARBA00022475"/>
    </source>
</evidence>
<dbReference type="InterPro" id="IPR050367">
    <property type="entry name" value="APC_superfamily"/>
</dbReference>
<feature type="transmembrane region" description="Helical" evidence="6">
    <location>
        <begin position="166"/>
        <end position="189"/>
    </location>
</feature>
<feature type="transmembrane region" description="Helical" evidence="6">
    <location>
        <begin position="250"/>
        <end position="272"/>
    </location>
</feature>
<keyword evidence="5 6" id="KW-0472">Membrane</keyword>
<feature type="transmembrane region" description="Helical" evidence="6">
    <location>
        <begin position="430"/>
        <end position="451"/>
    </location>
</feature>
<dbReference type="PIRSF" id="PIRSF006060">
    <property type="entry name" value="AA_transporter"/>
    <property type="match status" value="1"/>
</dbReference>
<protein>
    <submittedName>
        <fullName evidence="7">APC family permease</fullName>
    </submittedName>
</protein>
<dbReference type="InterPro" id="IPR002293">
    <property type="entry name" value="AA/rel_permease1"/>
</dbReference>
<feature type="transmembrane region" description="Helical" evidence="6">
    <location>
        <begin position="28"/>
        <end position="45"/>
    </location>
</feature>
<keyword evidence="2" id="KW-1003">Cell membrane</keyword>
<evidence type="ECO:0000256" key="4">
    <source>
        <dbReference type="ARBA" id="ARBA00022989"/>
    </source>
</evidence>
<reference evidence="8" key="1">
    <citation type="journal article" date="2019" name="Int. J. Syst. Evol. Microbiol.">
        <title>The Global Catalogue of Microorganisms (GCM) 10K type strain sequencing project: providing services to taxonomists for standard genome sequencing and annotation.</title>
        <authorList>
            <consortium name="The Broad Institute Genomics Platform"/>
            <consortium name="The Broad Institute Genome Sequencing Center for Infectious Disease"/>
            <person name="Wu L."/>
            <person name="Ma J."/>
        </authorList>
    </citation>
    <scope>NUCLEOTIDE SEQUENCE [LARGE SCALE GENOMIC DNA]</scope>
    <source>
        <strain evidence="8">CCUG 56401</strain>
    </source>
</reference>
<feature type="transmembrane region" description="Helical" evidence="6">
    <location>
        <begin position="96"/>
        <end position="119"/>
    </location>
</feature>
<feature type="transmembrane region" description="Helical" evidence="6">
    <location>
        <begin position="284"/>
        <end position="308"/>
    </location>
</feature>
<evidence type="ECO:0000256" key="6">
    <source>
        <dbReference type="SAM" id="Phobius"/>
    </source>
</evidence>
<feature type="transmembrane region" description="Helical" evidence="6">
    <location>
        <begin position="209"/>
        <end position="229"/>
    </location>
</feature>